<feature type="domain" description="General stress protein FMN-binding split barrel" evidence="1">
    <location>
        <begin position="11"/>
        <end position="157"/>
    </location>
</feature>
<dbReference type="OrthoDB" id="1432662at2"/>
<dbReference type="InterPro" id="IPR038725">
    <property type="entry name" value="YdaG_split_barrel_FMN-bd"/>
</dbReference>
<sequence length="166" mass="18411">MSEKNLNLNESRKKLKELVESIDFAMFTSNLSKPPFHTVPMSTKKVDINGNLWFLSGRTSQHNINIQIDEKVLLNYANSGDFEFLTVYATAKIVNDKAILEDLYGKADDAWFDGVEDPNLTAICVAPEDAHYWEAKSGKLVSLLKMGVGAITGKQPDMGKEGDLAL</sequence>
<gene>
    <name evidence="2" type="ORF">ERX46_17345</name>
</gene>
<evidence type="ECO:0000259" key="1">
    <source>
        <dbReference type="Pfam" id="PF16242"/>
    </source>
</evidence>
<evidence type="ECO:0000313" key="2">
    <source>
        <dbReference type="EMBL" id="RYM30847.1"/>
    </source>
</evidence>
<protein>
    <submittedName>
        <fullName evidence="2">General stress protein</fullName>
    </submittedName>
</protein>
<dbReference type="InterPro" id="IPR052917">
    <property type="entry name" value="Stress-Dev_Protein"/>
</dbReference>
<proteinExistence type="predicted"/>
<dbReference type="Proteomes" id="UP000293952">
    <property type="component" value="Unassembled WGS sequence"/>
</dbReference>
<dbReference type="EMBL" id="SETE01000010">
    <property type="protein sequence ID" value="RYM30847.1"/>
    <property type="molecule type" value="Genomic_DNA"/>
</dbReference>
<evidence type="ECO:0000313" key="3">
    <source>
        <dbReference type="Proteomes" id="UP000293952"/>
    </source>
</evidence>
<dbReference type="Gene3D" id="2.30.110.10">
    <property type="entry name" value="Electron Transport, Fmn-binding Protein, Chain A"/>
    <property type="match status" value="1"/>
</dbReference>
<dbReference type="InterPro" id="IPR012349">
    <property type="entry name" value="Split_barrel_FMN-bd"/>
</dbReference>
<keyword evidence="3" id="KW-1185">Reference proteome</keyword>
<dbReference type="Pfam" id="PF16242">
    <property type="entry name" value="Pyrid_ox_like"/>
    <property type="match status" value="1"/>
</dbReference>
<dbReference type="PANTHER" id="PTHR34818:SF1">
    <property type="entry name" value="PROTEIN BLI-3"/>
    <property type="match status" value="1"/>
</dbReference>
<organism evidence="2 3">
    <name type="scientific">Brumimicrobium glaciale</name>
    <dbReference type="NCBI Taxonomy" id="200475"/>
    <lineage>
        <taxon>Bacteria</taxon>
        <taxon>Pseudomonadati</taxon>
        <taxon>Bacteroidota</taxon>
        <taxon>Flavobacteriia</taxon>
        <taxon>Flavobacteriales</taxon>
        <taxon>Crocinitomicaceae</taxon>
        <taxon>Brumimicrobium</taxon>
    </lineage>
</organism>
<comment type="caution">
    <text evidence="2">The sequence shown here is derived from an EMBL/GenBank/DDBJ whole genome shotgun (WGS) entry which is preliminary data.</text>
</comment>
<dbReference type="PANTHER" id="PTHR34818">
    <property type="entry name" value="PROTEIN BLI-3"/>
    <property type="match status" value="1"/>
</dbReference>
<name>A0A4Q4KEF9_9FLAO</name>
<dbReference type="SUPFAM" id="SSF50475">
    <property type="entry name" value="FMN-binding split barrel"/>
    <property type="match status" value="1"/>
</dbReference>
<reference evidence="2 3" key="1">
    <citation type="submission" date="2019-02" db="EMBL/GenBank/DDBJ databases">
        <title>Genome sequence of the sea-ice species Brumimicrobium glaciale.</title>
        <authorList>
            <person name="Bowman J.P."/>
        </authorList>
    </citation>
    <scope>NUCLEOTIDE SEQUENCE [LARGE SCALE GENOMIC DNA]</scope>
    <source>
        <strain evidence="2 3">IC156</strain>
    </source>
</reference>
<dbReference type="RefSeq" id="WP_130095137.1">
    <property type="nucleotide sequence ID" value="NZ_SETE01000010.1"/>
</dbReference>
<accession>A0A4Q4KEF9</accession>
<dbReference type="AlphaFoldDB" id="A0A4Q4KEF9"/>